<protein>
    <submittedName>
        <fullName evidence="1">Uncharacterized protein</fullName>
    </submittedName>
</protein>
<sequence length="133" mass="14727">MSCGCERRCWRSNATAIASSWAAARPRFFQQGSPSAFVWWRRSNTASVALQRVGGYQISEAALEVAEVDLARNRLVQTYFGEDPTDPHAYDLTMDASRFETGALVAVIVSAMDARRMQIEQIHQPVQPPAAPP</sequence>
<dbReference type="InterPro" id="IPR027417">
    <property type="entry name" value="P-loop_NTPase"/>
</dbReference>
<organism evidence="1 2">
    <name type="scientific">Pirellulimonas nuda</name>
    <dbReference type="NCBI Taxonomy" id="2528009"/>
    <lineage>
        <taxon>Bacteria</taxon>
        <taxon>Pseudomonadati</taxon>
        <taxon>Planctomycetota</taxon>
        <taxon>Planctomycetia</taxon>
        <taxon>Pirellulales</taxon>
        <taxon>Lacipirellulaceae</taxon>
        <taxon>Pirellulimonas</taxon>
    </lineage>
</organism>
<dbReference type="KEGG" id="pnd:Pla175_23350"/>
<dbReference type="Gene3D" id="3.40.50.300">
    <property type="entry name" value="P-loop containing nucleotide triphosphate hydrolases"/>
    <property type="match status" value="1"/>
</dbReference>
<proteinExistence type="predicted"/>
<accession>A0A518DBV2</accession>
<name>A0A518DBV2_9BACT</name>
<reference evidence="1 2" key="1">
    <citation type="submission" date="2019-02" db="EMBL/GenBank/DDBJ databases">
        <title>Deep-cultivation of Planctomycetes and their phenomic and genomic characterization uncovers novel biology.</title>
        <authorList>
            <person name="Wiegand S."/>
            <person name="Jogler M."/>
            <person name="Boedeker C."/>
            <person name="Pinto D."/>
            <person name="Vollmers J."/>
            <person name="Rivas-Marin E."/>
            <person name="Kohn T."/>
            <person name="Peeters S.H."/>
            <person name="Heuer A."/>
            <person name="Rast P."/>
            <person name="Oberbeckmann S."/>
            <person name="Bunk B."/>
            <person name="Jeske O."/>
            <person name="Meyerdierks A."/>
            <person name="Storesund J.E."/>
            <person name="Kallscheuer N."/>
            <person name="Luecker S."/>
            <person name="Lage O.M."/>
            <person name="Pohl T."/>
            <person name="Merkel B.J."/>
            <person name="Hornburger P."/>
            <person name="Mueller R.-W."/>
            <person name="Bruemmer F."/>
            <person name="Labrenz M."/>
            <person name="Spormann A.M."/>
            <person name="Op den Camp H."/>
            <person name="Overmann J."/>
            <person name="Amann R."/>
            <person name="Jetten M.S.M."/>
            <person name="Mascher T."/>
            <person name="Medema M.H."/>
            <person name="Devos D.P."/>
            <person name="Kaster A.-K."/>
            <person name="Ovreas L."/>
            <person name="Rohde M."/>
            <person name="Galperin M.Y."/>
            <person name="Jogler C."/>
        </authorList>
    </citation>
    <scope>NUCLEOTIDE SEQUENCE [LARGE SCALE GENOMIC DNA]</scope>
    <source>
        <strain evidence="1 2">Pla175</strain>
    </source>
</reference>
<dbReference type="AlphaFoldDB" id="A0A518DBV2"/>
<evidence type="ECO:0000313" key="1">
    <source>
        <dbReference type="EMBL" id="QDU88951.1"/>
    </source>
</evidence>
<keyword evidence="2" id="KW-1185">Reference proteome</keyword>
<gene>
    <name evidence="1" type="ORF">Pla175_23350</name>
</gene>
<evidence type="ECO:0000313" key="2">
    <source>
        <dbReference type="Proteomes" id="UP000317429"/>
    </source>
</evidence>
<dbReference type="Proteomes" id="UP000317429">
    <property type="component" value="Chromosome"/>
</dbReference>
<dbReference type="EMBL" id="CP036291">
    <property type="protein sequence ID" value="QDU88951.1"/>
    <property type="molecule type" value="Genomic_DNA"/>
</dbReference>